<dbReference type="PROSITE" id="PS50088">
    <property type="entry name" value="ANK_REPEAT"/>
    <property type="match status" value="2"/>
</dbReference>
<reference evidence="3" key="1">
    <citation type="submission" date="2018-06" db="EMBL/GenBank/DDBJ databases">
        <title>Genome assembly of Danube salmon.</title>
        <authorList>
            <person name="Macqueen D.J."/>
            <person name="Gundappa M.K."/>
        </authorList>
    </citation>
    <scope>NUCLEOTIDE SEQUENCE [LARGE SCALE GENOMIC DNA]</scope>
</reference>
<dbReference type="Proteomes" id="UP000314982">
    <property type="component" value="Unassembled WGS sequence"/>
</dbReference>
<reference evidence="2" key="2">
    <citation type="submission" date="2025-08" db="UniProtKB">
        <authorList>
            <consortium name="Ensembl"/>
        </authorList>
    </citation>
    <scope>IDENTIFICATION</scope>
</reference>
<dbReference type="PROSITE" id="PS50297">
    <property type="entry name" value="ANK_REP_REGION"/>
    <property type="match status" value="1"/>
</dbReference>
<evidence type="ECO:0000313" key="3">
    <source>
        <dbReference type="Proteomes" id="UP000314982"/>
    </source>
</evidence>
<dbReference type="STRING" id="62062.ENSHHUP00000019054"/>
<dbReference type="PANTHER" id="PTHR22677">
    <property type="entry name" value="ANKYRIN REPEAT DOMAIN-CONTAINING PROTEIN 60"/>
    <property type="match status" value="1"/>
</dbReference>
<evidence type="ECO:0000313" key="2">
    <source>
        <dbReference type="Ensembl" id="ENSHHUP00000019054.1"/>
    </source>
</evidence>
<dbReference type="InterPro" id="IPR036770">
    <property type="entry name" value="Ankyrin_rpt-contain_sf"/>
</dbReference>
<sequence length="83" mass="9101">MLSVLSGHTDCVYSLLYKGASVEAKDKWGRTALHRRAVTGHEECLKDLLQHNASFLVREGKGWTPVHLAAASGHIGVLGWLLH</sequence>
<feature type="repeat" description="ANK" evidence="1">
    <location>
        <begin position="28"/>
        <end position="60"/>
    </location>
</feature>
<dbReference type="Gene3D" id="1.25.40.20">
    <property type="entry name" value="Ankyrin repeat-containing domain"/>
    <property type="match status" value="1"/>
</dbReference>
<keyword evidence="1" id="KW-0040">ANK repeat</keyword>
<protein>
    <submittedName>
        <fullName evidence="2">Uncharacterized protein</fullName>
    </submittedName>
</protein>
<feature type="repeat" description="ANK" evidence="1">
    <location>
        <begin position="61"/>
        <end position="83"/>
    </location>
</feature>
<dbReference type="AlphaFoldDB" id="A0A4W5L3B7"/>
<dbReference type="SUPFAM" id="SSF48403">
    <property type="entry name" value="Ankyrin repeat"/>
    <property type="match status" value="1"/>
</dbReference>
<organism evidence="2 3">
    <name type="scientific">Hucho hucho</name>
    <name type="common">huchen</name>
    <dbReference type="NCBI Taxonomy" id="62062"/>
    <lineage>
        <taxon>Eukaryota</taxon>
        <taxon>Metazoa</taxon>
        <taxon>Chordata</taxon>
        <taxon>Craniata</taxon>
        <taxon>Vertebrata</taxon>
        <taxon>Euteleostomi</taxon>
        <taxon>Actinopterygii</taxon>
        <taxon>Neopterygii</taxon>
        <taxon>Teleostei</taxon>
        <taxon>Protacanthopterygii</taxon>
        <taxon>Salmoniformes</taxon>
        <taxon>Salmonidae</taxon>
        <taxon>Salmoninae</taxon>
        <taxon>Hucho</taxon>
    </lineage>
</organism>
<dbReference type="InterPro" id="IPR039323">
    <property type="entry name" value="ANKRD_45/46/60"/>
</dbReference>
<reference evidence="2" key="3">
    <citation type="submission" date="2025-09" db="UniProtKB">
        <authorList>
            <consortium name="Ensembl"/>
        </authorList>
    </citation>
    <scope>IDENTIFICATION</scope>
</reference>
<keyword evidence="3" id="KW-1185">Reference proteome</keyword>
<name>A0A4W5L3B7_9TELE</name>
<dbReference type="PANTHER" id="PTHR22677:SF4">
    <property type="entry name" value="USHER SYNDROME TYPE-1G PROTEIN-LIKE PROTEIN"/>
    <property type="match status" value="1"/>
</dbReference>
<dbReference type="Pfam" id="PF12796">
    <property type="entry name" value="Ank_2"/>
    <property type="match status" value="1"/>
</dbReference>
<dbReference type="InterPro" id="IPR002110">
    <property type="entry name" value="Ankyrin_rpt"/>
</dbReference>
<accession>A0A4W5L3B7</accession>
<evidence type="ECO:0000256" key="1">
    <source>
        <dbReference type="PROSITE-ProRule" id="PRU00023"/>
    </source>
</evidence>
<proteinExistence type="predicted"/>
<dbReference type="Ensembl" id="ENSHHUT00000019741.1">
    <property type="protein sequence ID" value="ENSHHUP00000019054.1"/>
    <property type="gene ID" value="ENSHHUG00000011882.1"/>
</dbReference>